<feature type="compositionally biased region" description="Polar residues" evidence="6">
    <location>
        <begin position="388"/>
        <end position="397"/>
    </location>
</feature>
<dbReference type="CDD" id="cd06782">
    <property type="entry name" value="cpPDZ_CPP-like"/>
    <property type="match status" value="1"/>
</dbReference>
<dbReference type="InterPro" id="IPR005151">
    <property type="entry name" value="Tail-specific_protease"/>
</dbReference>
<comment type="similarity">
    <text evidence="1 5">Belongs to the peptidase S41A family.</text>
</comment>
<dbReference type="EMBL" id="QQOH01000005">
    <property type="protein sequence ID" value="RDE18351.1"/>
    <property type="molecule type" value="Genomic_DNA"/>
</dbReference>
<keyword evidence="7" id="KW-0732">Signal</keyword>
<evidence type="ECO:0000256" key="4">
    <source>
        <dbReference type="ARBA" id="ARBA00022825"/>
    </source>
</evidence>
<reference evidence="9 10" key="1">
    <citation type="submission" date="2018-07" db="EMBL/GenBank/DDBJ databases">
        <title>Motiliproteus coralliicola sp. nov., a bacterium isolated from Coral.</title>
        <authorList>
            <person name="Wang G."/>
        </authorList>
    </citation>
    <scope>NUCLEOTIDE SEQUENCE [LARGE SCALE GENOMIC DNA]</scope>
    <source>
        <strain evidence="9 10">C34</strain>
    </source>
</reference>
<dbReference type="PROSITE" id="PS51257">
    <property type="entry name" value="PROKAR_LIPOPROTEIN"/>
    <property type="match status" value="1"/>
</dbReference>
<feature type="domain" description="PDZ" evidence="8">
    <location>
        <begin position="88"/>
        <end position="156"/>
    </location>
</feature>
<dbReference type="NCBIfam" id="TIGR00225">
    <property type="entry name" value="prc"/>
    <property type="match status" value="1"/>
</dbReference>
<dbReference type="Gene3D" id="3.30.750.44">
    <property type="match status" value="1"/>
</dbReference>
<sequence>MKKTAKQLTAILALGFGLGCGVTVAEEQQSEPKPPLPLEELRTFAEVFERIKGAYVEEVSDAELLENAVKGMLSGLDPHSAYLDPKAFDSLQVNTSGEFGGLGIEVGMEDGAIRVVAPIDDTPAQRAGVQPGDRIVKLDNKPVRGLDLMQAVNLMRGKPGTKIELTIMRDNQPQPLVLTLTRAVIKVASVKQRMLDDNFGYLRVSQFQVHTGDDLVKGIEKLKQQGQLRGLILDLRNNPGGVLQAAVEVSDAFLEEGLVVYTKGRIQQSDLSYSATPKNPSGELPVVVLINSGSASASEIVAGALQDHGRAVIMGTPSFGKGSVQTVLPLANERALKLTTARYFTPNGRSIQAEGIVPDIEVEQATLTRRDTRQRVKEADLVGHLDNGNDSAAANDSDNGRSDSDTKLLENDYQLNEALNLLKALSIVAVKAS</sequence>
<evidence type="ECO:0000259" key="8">
    <source>
        <dbReference type="PROSITE" id="PS50106"/>
    </source>
</evidence>
<dbReference type="OrthoDB" id="9812068at2"/>
<keyword evidence="3 5" id="KW-0378">Hydrolase</keyword>
<dbReference type="InterPro" id="IPR029045">
    <property type="entry name" value="ClpP/crotonase-like_dom_sf"/>
</dbReference>
<proteinExistence type="inferred from homology"/>
<dbReference type="GO" id="GO:0007165">
    <property type="term" value="P:signal transduction"/>
    <property type="evidence" value="ECO:0007669"/>
    <property type="project" value="TreeGrafter"/>
</dbReference>
<dbReference type="Pfam" id="PF03572">
    <property type="entry name" value="Peptidase_S41"/>
    <property type="match status" value="1"/>
</dbReference>
<evidence type="ECO:0000256" key="1">
    <source>
        <dbReference type="ARBA" id="ARBA00009179"/>
    </source>
</evidence>
<dbReference type="Pfam" id="PF13180">
    <property type="entry name" value="PDZ_2"/>
    <property type="match status" value="1"/>
</dbReference>
<dbReference type="SUPFAM" id="SSF52096">
    <property type="entry name" value="ClpP/crotonase"/>
    <property type="match status" value="1"/>
</dbReference>
<dbReference type="RefSeq" id="WP_114696926.1">
    <property type="nucleotide sequence ID" value="NZ_QQOH01000005.1"/>
</dbReference>
<comment type="caution">
    <text evidence="9">The sequence shown here is derived from an EMBL/GenBank/DDBJ whole genome shotgun (WGS) entry which is preliminary data.</text>
</comment>
<dbReference type="Proteomes" id="UP000253769">
    <property type="component" value="Unassembled WGS sequence"/>
</dbReference>
<name>A0A369WAN2_9GAMM</name>
<dbReference type="Gene3D" id="2.30.42.10">
    <property type="match status" value="1"/>
</dbReference>
<evidence type="ECO:0000256" key="3">
    <source>
        <dbReference type="ARBA" id="ARBA00022801"/>
    </source>
</evidence>
<dbReference type="AlphaFoldDB" id="A0A369WAN2"/>
<feature type="region of interest" description="Disordered" evidence="6">
    <location>
        <begin position="381"/>
        <end position="405"/>
    </location>
</feature>
<dbReference type="CDD" id="cd07560">
    <property type="entry name" value="Peptidase_S41_CPP"/>
    <property type="match status" value="1"/>
</dbReference>
<keyword evidence="4 5" id="KW-0720">Serine protease</keyword>
<keyword evidence="10" id="KW-1185">Reference proteome</keyword>
<feature type="chain" id="PRO_5016678553" evidence="7">
    <location>
        <begin position="26"/>
        <end position="433"/>
    </location>
</feature>
<evidence type="ECO:0000313" key="9">
    <source>
        <dbReference type="EMBL" id="RDE18351.1"/>
    </source>
</evidence>
<organism evidence="9 10">
    <name type="scientific">Motiliproteus coralliicola</name>
    <dbReference type="NCBI Taxonomy" id="2283196"/>
    <lineage>
        <taxon>Bacteria</taxon>
        <taxon>Pseudomonadati</taxon>
        <taxon>Pseudomonadota</taxon>
        <taxon>Gammaproteobacteria</taxon>
        <taxon>Oceanospirillales</taxon>
        <taxon>Oceanospirillaceae</taxon>
        <taxon>Motiliproteus</taxon>
    </lineage>
</organism>
<dbReference type="SUPFAM" id="SSF50156">
    <property type="entry name" value="PDZ domain-like"/>
    <property type="match status" value="1"/>
</dbReference>
<feature type="signal peptide" evidence="7">
    <location>
        <begin position="1"/>
        <end position="25"/>
    </location>
</feature>
<dbReference type="SMART" id="SM00245">
    <property type="entry name" value="TSPc"/>
    <property type="match status" value="1"/>
</dbReference>
<evidence type="ECO:0000256" key="2">
    <source>
        <dbReference type="ARBA" id="ARBA00022670"/>
    </source>
</evidence>
<dbReference type="GO" id="GO:0006508">
    <property type="term" value="P:proteolysis"/>
    <property type="evidence" value="ECO:0007669"/>
    <property type="project" value="UniProtKB-KW"/>
</dbReference>
<protein>
    <submittedName>
        <fullName evidence="9">S41 family peptidase</fullName>
    </submittedName>
</protein>
<gene>
    <name evidence="9" type="ORF">DV711_16980</name>
</gene>
<keyword evidence="2 5" id="KW-0645">Protease</keyword>
<dbReference type="GO" id="GO:0004175">
    <property type="term" value="F:endopeptidase activity"/>
    <property type="evidence" value="ECO:0007669"/>
    <property type="project" value="TreeGrafter"/>
</dbReference>
<dbReference type="SMART" id="SM00228">
    <property type="entry name" value="PDZ"/>
    <property type="match status" value="1"/>
</dbReference>
<evidence type="ECO:0000256" key="7">
    <source>
        <dbReference type="SAM" id="SignalP"/>
    </source>
</evidence>
<dbReference type="PROSITE" id="PS50106">
    <property type="entry name" value="PDZ"/>
    <property type="match status" value="1"/>
</dbReference>
<dbReference type="InterPro" id="IPR055210">
    <property type="entry name" value="CtpA/B_N"/>
</dbReference>
<evidence type="ECO:0000256" key="5">
    <source>
        <dbReference type="RuleBase" id="RU004404"/>
    </source>
</evidence>
<evidence type="ECO:0000256" key="6">
    <source>
        <dbReference type="SAM" id="MobiDB-lite"/>
    </source>
</evidence>
<dbReference type="InterPro" id="IPR004447">
    <property type="entry name" value="Peptidase_S41A"/>
</dbReference>
<dbReference type="FunFam" id="3.90.226.10:FF:000029">
    <property type="entry name" value="Peptidase, S41 family"/>
    <property type="match status" value="1"/>
</dbReference>
<accession>A0A369WAN2</accession>
<dbReference type="Gene3D" id="3.90.226.10">
    <property type="entry name" value="2-enoyl-CoA Hydratase, Chain A, domain 1"/>
    <property type="match status" value="1"/>
</dbReference>
<evidence type="ECO:0000313" key="10">
    <source>
        <dbReference type="Proteomes" id="UP000253769"/>
    </source>
</evidence>
<dbReference type="PANTHER" id="PTHR32060:SF30">
    <property type="entry name" value="CARBOXY-TERMINAL PROCESSING PROTEASE CTPA"/>
    <property type="match status" value="1"/>
</dbReference>
<dbReference type="PANTHER" id="PTHR32060">
    <property type="entry name" value="TAIL-SPECIFIC PROTEASE"/>
    <property type="match status" value="1"/>
</dbReference>
<dbReference type="Pfam" id="PF22694">
    <property type="entry name" value="CtpB_N-like"/>
    <property type="match status" value="1"/>
</dbReference>
<dbReference type="GO" id="GO:0030288">
    <property type="term" value="C:outer membrane-bounded periplasmic space"/>
    <property type="evidence" value="ECO:0007669"/>
    <property type="project" value="TreeGrafter"/>
</dbReference>
<dbReference type="InterPro" id="IPR001478">
    <property type="entry name" value="PDZ"/>
</dbReference>
<dbReference type="InterPro" id="IPR036034">
    <property type="entry name" value="PDZ_sf"/>
</dbReference>
<dbReference type="FunFam" id="2.30.42.10:FF:000063">
    <property type="entry name" value="Peptidase, S41 family"/>
    <property type="match status" value="1"/>
</dbReference>
<dbReference type="GO" id="GO:0008236">
    <property type="term" value="F:serine-type peptidase activity"/>
    <property type="evidence" value="ECO:0007669"/>
    <property type="project" value="UniProtKB-KW"/>
</dbReference>